<dbReference type="Proteomes" id="UP000735302">
    <property type="component" value="Unassembled WGS sequence"/>
</dbReference>
<name>A0AAV4DA17_9GAST</name>
<comment type="caution">
    <text evidence="2">The sequence shown here is derived from an EMBL/GenBank/DDBJ whole genome shotgun (WGS) entry which is preliminary data.</text>
</comment>
<feature type="compositionally biased region" description="Basic and acidic residues" evidence="1">
    <location>
        <begin position="42"/>
        <end position="59"/>
    </location>
</feature>
<dbReference type="AlphaFoldDB" id="A0AAV4DA17"/>
<proteinExistence type="predicted"/>
<protein>
    <submittedName>
        <fullName evidence="2">Uncharacterized protein</fullName>
    </submittedName>
</protein>
<sequence>MAPMYQRESIHQRQSLLVASYDSHSTVSRFLPRFHSRRKRSKEQQEEGREEKSKVEKSDVACNEKKLLKKTQSSPGSTFFTRAPLFGTMWKNGTSRII</sequence>
<dbReference type="EMBL" id="BLXT01007642">
    <property type="protein sequence ID" value="GFO40800.1"/>
    <property type="molecule type" value="Genomic_DNA"/>
</dbReference>
<organism evidence="2 3">
    <name type="scientific">Plakobranchus ocellatus</name>
    <dbReference type="NCBI Taxonomy" id="259542"/>
    <lineage>
        <taxon>Eukaryota</taxon>
        <taxon>Metazoa</taxon>
        <taxon>Spiralia</taxon>
        <taxon>Lophotrochozoa</taxon>
        <taxon>Mollusca</taxon>
        <taxon>Gastropoda</taxon>
        <taxon>Heterobranchia</taxon>
        <taxon>Euthyneura</taxon>
        <taxon>Panpulmonata</taxon>
        <taxon>Sacoglossa</taxon>
        <taxon>Placobranchoidea</taxon>
        <taxon>Plakobranchidae</taxon>
        <taxon>Plakobranchus</taxon>
    </lineage>
</organism>
<keyword evidence="3" id="KW-1185">Reference proteome</keyword>
<feature type="region of interest" description="Disordered" evidence="1">
    <location>
        <begin position="32"/>
        <end position="59"/>
    </location>
</feature>
<feature type="compositionally biased region" description="Basic residues" evidence="1">
    <location>
        <begin position="32"/>
        <end position="41"/>
    </location>
</feature>
<reference evidence="2 3" key="1">
    <citation type="journal article" date="2021" name="Elife">
        <title>Chloroplast acquisition without the gene transfer in kleptoplastic sea slugs, Plakobranchus ocellatus.</title>
        <authorList>
            <person name="Maeda T."/>
            <person name="Takahashi S."/>
            <person name="Yoshida T."/>
            <person name="Shimamura S."/>
            <person name="Takaki Y."/>
            <person name="Nagai Y."/>
            <person name="Toyoda A."/>
            <person name="Suzuki Y."/>
            <person name="Arimoto A."/>
            <person name="Ishii H."/>
            <person name="Satoh N."/>
            <person name="Nishiyama T."/>
            <person name="Hasebe M."/>
            <person name="Maruyama T."/>
            <person name="Minagawa J."/>
            <person name="Obokata J."/>
            <person name="Shigenobu S."/>
        </authorList>
    </citation>
    <scope>NUCLEOTIDE SEQUENCE [LARGE SCALE GENOMIC DNA]</scope>
</reference>
<evidence type="ECO:0000256" key="1">
    <source>
        <dbReference type="SAM" id="MobiDB-lite"/>
    </source>
</evidence>
<evidence type="ECO:0000313" key="2">
    <source>
        <dbReference type="EMBL" id="GFO40800.1"/>
    </source>
</evidence>
<gene>
    <name evidence="2" type="ORF">PoB_006730500</name>
</gene>
<evidence type="ECO:0000313" key="3">
    <source>
        <dbReference type="Proteomes" id="UP000735302"/>
    </source>
</evidence>
<accession>A0AAV4DA17</accession>